<dbReference type="RefSeq" id="WP_114045283.1">
    <property type="nucleotide sequence ID" value="NZ_CP025198.1"/>
</dbReference>
<dbReference type="PANTHER" id="PTHR43233:SF1">
    <property type="entry name" value="FAMILY N-ACETYLTRANSFERASE, PUTATIVE (AFU_ORTHOLOGUE AFUA_6G03350)-RELATED"/>
    <property type="match status" value="1"/>
</dbReference>
<accession>A0A344UVV6</accession>
<dbReference type="Gene3D" id="3.40.630.30">
    <property type="match status" value="1"/>
</dbReference>
<organism evidence="2 3">
    <name type="scientific">Acidipropionibacterium virtanenii</name>
    <dbReference type="NCBI Taxonomy" id="2057246"/>
    <lineage>
        <taxon>Bacteria</taxon>
        <taxon>Bacillati</taxon>
        <taxon>Actinomycetota</taxon>
        <taxon>Actinomycetes</taxon>
        <taxon>Propionibacteriales</taxon>
        <taxon>Propionibacteriaceae</taxon>
        <taxon>Acidipropionibacterium</taxon>
    </lineage>
</organism>
<gene>
    <name evidence="2" type="ORF">JS278_02252</name>
</gene>
<dbReference type="KEGG" id="acij:JS278_02252"/>
<dbReference type="Proteomes" id="UP000251995">
    <property type="component" value="Chromosome"/>
</dbReference>
<keyword evidence="3" id="KW-1185">Reference proteome</keyword>
<dbReference type="InterPro" id="IPR053144">
    <property type="entry name" value="Acetyltransferase_Butenolide"/>
</dbReference>
<dbReference type="Pfam" id="PF13508">
    <property type="entry name" value="Acetyltransf_7"/>
    <property type="match status" value="1"/>
</dbReference>
<protein>
    <recommendedName>
        <fullName evidence="1">N-acetyltransferase domain-containing protein</fullName>
    </recommendedName>
</protein>
<dbReference type="EMBL" id="CP025198">
    <property type="protein sequence ID" value="AXE39404.1"/>
    <property type="molecule type" value="Genomic_DNA"/>
</dbReference>
<dbReference type="InterPro" id="IPR016181">
    <property type="entry name" value="Acyl_CoA_acyltransferase"/>
</dbReference>
<dbReference type="PANTHER" id="PTHR43233">
    <property type="entry name" value="FAMILY N-ACETYLTRANSFERASE, PUTATIVE (AFU_ORTHOLOGUE AFUA_6G03350)-RELATED"/>
    <property type="match status" value="1"/>
</dbReference>
<dbReference type="PROSITE" id="PS51186">
    <property type="entry name" value="GNAT"/>
    <property type="match status" value="1"/>
</dbReference>
<dbReference type="OrthoDB" id="4549080at2"/>
<dbReference type="AlphaFoldDB" id="A0A344UVV6"/>
<dbReference type="SUPFAM" id="SSF55729">
    <property type="entry name" value="Acyl-CoA N-acyltransferases (Nat)"/>
    <property type="match status" value="1"/>
</dbReference>
<dbReference type="CDD" id="cd04301">
    <property type="entry name" value="NAT_SF"/>
    <property type="match status" value="1"/>
</dbReference>
<sequence length="142" mass="15834">METVYTTGAIPSQEETVRLYDSVGWSAYTRNPELLTDALAASLSVVTARLDGELVGLVRVVGDGLTIVYLQDILVAHSHQRLGIGRQLLRRVFEPYSEVRQKVLLTDDEPGQRLFYETMGFTEVHDMAPRLNAFVHLGRSTG</sequence>
<feature type="domain" description="N-acetyltransferase" evidence="1">
    <location>
        <begin position="6"/>
        <end position="142"/>
    </location>
</feature>
<evidence type="ECO:0000259" key="1">
    <source>
        <dbReference type="PROSITE" id="PS51186"/>
    </source>
</evidence>
<evidence type="ECO:0000313" key="2">
    <source>
        <dbReference type="EMBL" id="AXE39404.1"/>
    </source>
</evidence>
<name>A0A344UVV6_9ACTN</name>
<reference evidence="2 3" key="1">
    <citation type="submission" date="2017-12" db="EMBL/GenBank/DDBJ databases">
        <title>The whole genome sequence of the Acidipropionibacterium virtanenii sp. nov. type strain JS278.</title>
        <authorList>
            <person name="Laine P."/>
            <person name="Deptula P."/>
            <person name="Varmanen P."/>
            <person name="Auvinen P."/>
        </authorList>
    </citation>
    <scope>NUCLEOTIDE SEQUENCE [LARGE SCALE GENOMIC DNA]</scope>
    <source>
        <strain evidence="2 3">JS278</strain>
    </source>
</reference>
<dbReference type="GO" id="GO:0016747">
    <property type="term" value="F:acyltransferase activity, transferring groups other than amino-acyl groups"/>
    <property type="evidence" value="ECO:0007669"/>
    <property type="project" value="InterPro"/>
</dbReference>
<dbReference type="InterPro" id="IPR000182">
    <property type="entry name" value="GNAT_dom"/>
</dbReference>
<proteinExistence type="predicted"/>
<evidence type="ECO:0000313" key="3">
    <source>
        <dbReference type="Proteomes" id="UP000251995"/>
    </source>
</evidence>